<accession>A0ABP9VMV1</accession>
<dbReference type="Proteomes" id="UP001416858">
    <property type="component" value="Unassembled WGS sequence"/>
</dbReference>
<proteinExistence type="predicted"/>
<dbReference type="EMBL" id="BAABRO010000002">
    <property type="protein sequence ID" value="GAA5505915.1"/>
    <property type="molecule type" value="Genomic_DNA"/>
</dbReference>
<reference evidence="1 2" key="1">
    <citation type="submission" date="2024-02" db="EMBL/GenBank/DDBJ databases">
        <title>Rhodopirellula caenicola NBRC 110016.</title>
        <authorList>
            <person name="Ichikawa N."/>
            <person name="Katano-Makiyama Y."/>
            <person name="Hidaka K."/>
        </authorList>
    </citation>
    <scope>NUCLEOTIDE SEQUENCE [LARGE SCALE GENOMIC DNA]</scope>
    <source>
        <strain evidence="1 2">NBRC 110016</strain>
    </source>
</reference>
<evidence type="ECO:0000313" key="2">
    <source>
        <dbReference type="Proteomes" id="UP001416858"/>
    </source>
</evidence>
<gene>
    <name evidence="1" type="ORF">Rcae01_01365</name>
</gene>
<keyword evidence="2" id="KW-1185">Reference proteome</keyword>
<comment type="caution">
    <text evidence="1">The sequence shown here is derived from an EMBL/GenBank/DDBJ whole genome shotgun (WGS) entry which is preliminary data.</text>
</comment>
<organism evidence="1 2">
    <name type="scientific">Novipirellula caenicola</name>
    <dbReference type="NCBI Taxonomy" id="1536901"/>
    <lineage>
        <taxon>Bacteria</taxon>
        <taxon>Pseudomonadati</taxon>
        <taxon>Planctomycetota</taxon>
        <taxon>Planctomycetia</taxon>
        <taxon>Pirellulales</taxon>
        <taxon>Pirellulaceae</taxon>
        <taxon>Novipirellula</taxon>
    </lineage>
</organism>
<sequence length="55" mass="5920">MVCGVLWALERPKKSLTPSFNPASAPGGSVVNPAMITNAMIMDAMIMDDRELRNA</sequence>
<protein>
    <submittedName>
        <fullName evidence="1">Uncharacterized protein</fullName>
    </submittedName>
</protein>
<name>A0ABP9VMV1_9BACT</name>
<evidence type="ECO:0000313" key="1">
    <source>
        <dbReference type="EMBL" id="GAA5505915.1"/>
    </source>
</evidence>